<proteinExistence type="predicted"/>
<dbReference type="EMBL" id="CP059572">
    <property type="protein sequence ID" value="QXJ21305.1"/>
    <property type="molecule type" value="Genomic_DNA"/>
</dbReference>
<dbReference type="Proteomes" id="UP001049518">
    <property type="component" value="Chromosome"/>
</dbReference>
<accession>A0ABX8QR82</accession>
<evidence type="ECO:0000313" key="1">
    <source>
        <dbReference type="EMBL" id="QXJ21305.1"/>
    </source>
</evidence>
<sequence length="211" mass="23675">MSDYAWDHSDSLAHKVEVTEETLPNRVALTATQIITRGEDGRQVLLVDPHPAGTWDTWMTPYSSLVLEEGALRARGRDLGADLQFLQLSPGDSLKRLADALDQLASVYQEEYRQALKQDLNNVLPELTGGWQGDPFYTSYSLKFSQTSHSYTAYRFAFYRSSPTVTEVAVDHIWVDASDFRDVETSPTHINGKEVVSNVPVALRQLLNAKE</sequence>
<name>A0ABX8QR82_9ACTN</name>
<organism evidence="1 2">
    <name type="scientific">Actinomadura graeca</name>
    <dbReference type="NCBI Taxonomy" id="2750812"/>
    <lineage>
        <taxon>Bacteria</taxon>
        <taxon>Bacillati</taxon>
        <taxon>Actinomycetota</taxon>
        <taxon>Actinomycetes</taxon>
        <taxon>Streptosporangiales</taxon>
        <taxon>Thermomonosporaceae</taxon>
        <taxon>Actinomadura</taxon>
    </lineage>
</organism>
<protein>
    <submittedName>
        <fullName evidence="1">Uncharacterized protein</fullName>
    </submittedName>
</protein>
<dbReference type="RefSeq" id="WP_231334450.1">
    <property type="nucleotide sequence ID" value="NZ_CP059572.1"/>
</dbReference>
<gene>
    <name evidence="1" type="ORF">AGRA3207_002144</name>
</gene>
<reference evidence="1" key="1">
    <citation type="submission" date="2020-07" db="EMBL/GenBank/DDBJ databases">
        <authorList>
            <person name="Tarantini F.S."/>
            <person name="Hong K.W."/>
            <person name="Chan K.G."/>
        </authorList>
    </citation>
    <scope>NUCLEOTIDE SEQUENCE</scope>
    <source>
        <strain evidence="1">32-07</strain>
    </source>
</reference>
<evidence type="ECO:0000313" key="2">
    <source>
        <dbReference type="Proteomes" id="UP001049518"/>
    </source>
</evidence>
<keyword evidence="2" id="KW-1185">Reference proteome</keyword>